<dbReference type="OMA" id="EWQENEK"/>
<dbReference type="EMBL" id="UZAF01017185">
    <property type="protein sequence ID" value="VDO38882.1"/>
    <property type="molecule type" value="Genomic_DNA"/>
</dbReference>
<evidence type="ECO:0000313" key="2">
    <source>
        <dbReference type="Proteomes" id="UP000268014"/>
    </source>
</evidence>
<dbReference type="Proteomes" id="UP000268014">
    <property type="component" value="Unassembled WGS sequence"/>
</dbReference>
<dbReference type="AlphaFoldDB" id="A0A0N4WGN1"/>
<evidence type="ECO:0000313" key="1">
    <source>
        <dbReference type="EMBL" id="VDO38882.1"/>
    </source>
</evidence>
<accession>A0A0N4WGN1</accession>
<reference evidence="3" key="1">
    <citation type="submission" date="2017-02" db="UniProtKB">
        <authorList>
            <consortium name="WormBaseParasite"/>
        </authorList>
    </citation>
    <scope>IDENTIFICATION</scope>
</reference>
<dbReference type="PANTHER" id="PTHR45850:SF1">
    <property type="entry name" value="SORTING NEXIN 6, ISOFORM B"/>
    <property type="match status" value="1"/>
</dbReference>
<name>A0A0N4WGN1_HAEPC</name>
<protein>
    <submittedName>
        <fullName evidence="3">PH domain-containing protein</fullName>
    </submittedName>
</protein>
<keyword evidence="2" id="KW-1185">Reference proteome</keyword>
<dbReference type="Gene3D" id="1.20.1270.60">
    <property type="entry name" value="Arfaptin homology (AH) domain/BAR domain"/>
    <property type="match status" value="1"/>
</dbReference>
<sequence length="92" mass="10765">MSGRPKLFWRRMRGFEWQENEKDVAETYAKIGDCLERMARVEPDKLLARTEVRASDGMHKLKKVEARSANDEELKLTDTLTYFTRDTQAAKV</sequence>
<dbReference type="STRING" id="6290.A0A0N4WGN1"/>
<dbReference type="WBParaSite" id="HPLM_0000998201-mRNA-1">
    <property type="protein sequence ID" value="HPLM_0000998201-mRNA-1"/>
    <property type="gene ID" value="HPLM_0000998201"/>
</dbReference>
<gene>
    <name evidence="1" type="ORF">HPLM_LOCUS9974</name>
</gene>
<dbReference type="PANTHER" id="PTHR45850">
    <property type="entry name" value="SORTING NEXIN FAMILY MEMBER"/>
    <property type="match status" value="1"/>
</dbReference>
<evidence type="ECO:0000313" key="3">
    <source>
        <dbReference type="WBParaSite" id="HPLM_0000998201-mRNA-1"/>
    </source>
</evidence>
<dbReference type="InterPro" id="IPR027267">
    <property type="entry name" value="AH/BAR_dom_sf"/>
</dbReference>
<dbReference type="GO" id="GO:0090389">
    <property type="term" value="P:phagosome-lysosome fusion involved in apoptotic cell clearance"/>
    <property type="evidence" value="ECO:0007669"/>
    <property type="project" value="TreeGrafter"/>
</dbReference>
<organism evidence="3">
    <name type="scientific">Haemonchus placei</name>
    <name type="common">Barber's pole worm</name>
    <dbReference type="NCBI Taxonomy" id="6290"/>
    <lineage>
        <taxon>Eukaryota</taxon>
        <taxon>Metazoa</taxon>
        <taxon>Ecdysozoa</taxon>
        <taxon>Nematoda</taxon>
        <taxon>Chromadorea</taxon>
        <taxon>Rhabditida</taxon>
        <taxon>Rhabditina</taxon>
        <taxon>Rhabditomorpha</taxon>
        <taxon>Strongyloidea</taxon>
        <taxon>Trichostrongylidae</taxon>
        <taxon>Haemonchus</taxon>
    </lineage>
</organism>
<reference evidence="1 2" key="2">
    <citation type="submission" date="2018-11" db="EMBL/GenBank/DDBJ databases">
        <authorList>
            <consortium name="Pathogen Informatics"/>
        </authorList>
    </citation>
    <scope>NUCLEOTIDE SEQUENCE [LARGE SCALE GENOMIC DNA]</scope>
    <source>
        <strain evidence="1 2">MHpl1</strain>
    </source>
</reference>
<proteinExistence type="predicted"/>
<dbReference type="OrthoDB" id="5791577at2759"/>